<reference evidence="9" key="1">
    <citation type="submission" date="2022-05" db="EMBL/GenBank/DDBJ databases">
        <title>Comparative Genomics of Spacecraft Associated Microbes.</title>
        <authorList>
            <person name="Tran M.T."/>
            <person name="Wright A."/>
            <person name="Seuylemezian A."/>
            <person name="Eisen J."/>
            <person name="Coil D."/>
        </authorList>
    </citation>
    <scope>NUCLEOTIDE SEQUENCE</scope>
    <source>
        <strain evidence="9">214.1.1</strain>
    </source>
</reference>
<name>A0A9X2DPG7_9BACI</name>
<feature type="transmembrane region" description="Helical" evidence="8">
    <location>
        <begin position="7"/>
        <end position="25"/>
    </location>
</feature>
<feature type="transmembrane region" description="Helical" evidence="8">
    <location>
        <begin position="55"/>
        <end position="74"/>
    </location>
</feature>
<keyword evidence="4 8" id="KW-1003">Cell membrane</keyword>
<feature type="transmembrane region" description="Helical" evidence="8">
    <location>
        <begin position="80"/>
        <end position="100"/>
    </location>
</feature>
<dbReference type="AlphaFoldDB" id="A0A9X2DPG7"/>
<dbReference type="GO" id="GO:0005886">
    <property type="term" value="C:plasma membrane"/>
    <property type="evidence" value="ECO:0007669"/>
    <property type="project" value="UniProtKB-SubCell"/>
</dbReference>
<keyword evidence="3" id="KW-0813">Transport</keyword>
<gene>
    <name evidence="9" type="ORF">M3202_11490</name>
</gene>
<feature type="transmembrane region" description="Helical" evidence="8">
    <location>
        <begin position="235"/>
        <end position="253"/>
    </location>
</feature>
<feature type="transmembrane region" description="Helical" evidence="8">
    <location>
        <begin position="205"/>
        <end position="223"/>
    </location>
</feature>
<feature type="transmembrane region" description="Helical" evidence="8">
    <location>
        <begin position="180"/>
        <end position="199"/>
    </location>
</feature>
<evidence type="ECO:0000313" key="9">
    <source>
        <dbReference type="EMBL" id="MCM3714701.1"/>
    </source>
</evidence>
<accession>A0A9X2DPG7</accession>
<protein>
    <recommendedName>
        <fullName evidence="8">Probable membrane transporter protein</fullName>
    </recommendedName>
</protein>
<evidence type="ECO:0000256" key="3">
    <source>
        <dbReference type="ARBA" id="ARBA00022448"/>
    </source>
</evidence>
<evidence type="ECO:0000256" key="1">
    <source>
        <dbReference type="ARBA" id="ARBA00004651"/>
    </source>
</evidence>
<dbReference type="EMBL" id="JAMBOL010000009">
    <property type="protein sequence ID" value="MCM3714701.1"/>
    <property type="molecule type" value="Genomic_DNA"/>
</dbReference>
<dbReference type="Proteomes" id="UP001139179">
    <property type="component" value="Unassembled WGS sequence"/>
</dbReference>
<dbReference type="RefSeq" id="WP_251223470.1">
    <property type="nucleotide sequence ID" value="NZ_JAMBOL010000009.1"/>
</dbReference>
<dbReference type="PANTHER" id="PTHR30269">
    <property type="entry name" value="TRANSMEMBRANE PROTEIN YFCA"/>
    <property type="match status" value="1"/>
</dbReference>
<keyword evidence="6 8" id="KW-1133">Transmembrane helix</keyword>
<keyword evidence="7 8" id="KW-0472">Membrane</keyword>
<organism evidence="9 10">
    <name type="scientific">Halalkalibacter oceani</name>
    <dbReference type="NCBI Taxonomy" id="1653776"/>
    <lineage>
        <taxon>Bacteria</taxon>
        <taxon>Bacillati</taxon>
        <taxon>Bacillota</taxon>
        <taxon>Bacilli</taxon>
        <taxon>Bacillales</taxon>
        <taxon>Bacillaceae</taxon>
        <taxon>Halalkalibacter</taxon>
    </lineage>
</organism>
<evidence type="ECO:0000256" key="6">
    <source>
        <dbReference type="ARBA" id="ARBA00022989"/>
    </source>
</evidence>
<evidence type="ECO:0000256" key="5">
    <source>
        <dbReference type="ARBA" id="ARBA00022692"/>
    </source>
</evidence>
<evidence type="ECO:0000256" key="2">
    <source>
        <dbReference type="ARBA" id="ARBA00009142"/>
    </source>
</evidence>
<feature type="transmembrane region" description="Helical" evidence="8">
    <location>
        <begin position="144"/>
        <end position="168"/>
    </location>
</feature>
<keyword evidence="5 8" id="KW-0812">Transmembrane</keyword>
<dbReference type="InterPro" id="IPR002781">
    <property type="entry name" value="TM_pro_TauE-like"/>
</dbReference>
<dbReference type="InterPro" id="IPR052017">
    <property type="entry name" value="TSUP"/>
</dbReference>
<evidence type="ECO:0000256" key="4">
    <source>
        <dbReference type="ARBA" id="ARBA00022475"/>
    </source>
</evidence>
<dbReference type="Pfam" id="PF01925">
    <property type="entry name" value="TauE"/>
    <property type="match status" value="1"/>
</dbReference>
<dbReference type="PANTHER" id="PTHR30269:SF37">
    <property type="entry name" value="MEMBRANE TRANSPORTER PROTEIN"/>
    <property type="match status" value="1"/>
</dbReference>
<comment type="subcellular location">
    <subcellularLocation>
        <location evidence="1 8">Cell membrane</location>
        <topology evidence="1 8">Multi-pass membrane protein</topology>
    </subcellularLocation>
</comment>
<keyword evidence="10" id="KW-1185">Reference proteome</keyword>
<proteinExistence type="inferred from homology"/>
<sequence>MDKQREGLMVMPIEFLFIFLIFLVGSFIQGVSGFGFGLFAMGFLPLMFTLKDSTLLVLSLTLFISLTIVFRIYRYIELKGFLVILCAALSGRVVSFFFLTSYGEMDILKKVLGFFLIGMVIYLLTKKKGEPSKLLLKPIFPITFGFIGGLIGGIFAVGGPFFVFYFLMIYKEKHRYNANLQTTFAVTSLFSMFLHGLHGDFDSSFLLYFAVGLVSVFVGANVGMKLFEKLPQEKIKLFAMCIVFLAAVNLLVFT</sequence>
<evidence type="ECO:0000313" key="10">
    <source>
        <dbReference type="Proteomes" id="UP001139179"/>
    </source>
</evidence>
<comment type="similarity">
    <text evidence="2 8">Belongs to the 4-toluene sulfonate uptake permease (TSUP) (TC 2.A.102) family.</text>
</comment>
<comment type="caution">
    <text evidence="9">The sequence shown here is derived from an EMBL/GenBank/DDBJ whole genome shotgun (WGS) entry which is preliminary data.</text>
</comment>
<evidence type="ECO:0000256" key="8">
    <source>
        <dbReference type="RuleBase" id="RU363041"/>
    </source>
</evidence>
<evidence type="ECO:0000256" key="7">
    <source>
        <dbReference type="ARBA" id="ARBA00023136"/>
    </source>
</evidence>